<evidence type="ECO:0000313" key="3">
    <source>
        <dbReference type="Proteomes" id="UP000199021"/>
    </source>
</evidence>
<feature type="region of interest" description="Disordered" evidence="1">
    <location>
        <begin position="50"/>
        <end position="75"/>
    </location>
</feature>
<evidence type="ECO:0000313" key="2">
    <source>
        <dbReference type="EMBL" id="SEQ60020.1"/>
    </source>
</evidence>
<protein>
    <submittedName>
        <fullName evidence="2">Uncharacterized protein</fullName>
    </submittedName>
</protein>
<keyword evidence="3" id="KW-1185">Reference proteome</keyword>
<name>A0A1H9HCD5_9BACT</name>
<dbReference type="InParanoid" id="A0A1H9HCD5"/>
<proteinExistence type="predicted"/>
<reference evidence="3" key="1">
    <citation type="submission" date="2016-10" db="EMBL/GenBank/DDBJ databases">
        <authorList>
            <person name="Varghese N."/>
            <person name="Submissions S."/>
        </authorList>
    </citation>
    <scope>NUCLEOTIDE SEQUENCE [LARGE SCALE GENOMIC DNA]</scope>
    <source>
        <strain evidence="3">DSM 24740</strain>
    </source>
</reference>
<sequence>MFNSTFKIQHLRLGPWAINDIQKIIRQPNNKEIRVMEFRRMIELSPLTNLTKTARQHKPAAADGKGNVSRPQGGVASLSAGLKSGGIGMTSILVMPYRGTQ</sequence>
<dbReference type="AlphaFoldDB" id="A0A1H9HCD5"/>
<dbReference type="Proteomes" id="UP000199021">
    <property type="component" value="Unassembled WGS sequence"/>
</dbReference>
<accession>A0A1H9HCD5</accession>
<dbReference type="EMBL" id="FOFB01000012">
    <property type="protein sequence ID" value="SEQ60020.1"/>
    <property type="molecule type" value="Genomic_DNA"/>
</dbReference>
<evidence type="ECO:0000256" key="1">
    <source>
        <dbReference type="SAM" id="MobiDB-lite"/>
    </source>
</evidence>
<organism evidence="2 3">
    <name type="scientific">Neolewinella agarilytica</name>
    <dbReference type="NCBI Taxonomy" id="478744"/>
    <lineage>
        <taxon>Bacteria</taxon>
        <taxon>Pseudomonadati</taxon>
        <taxon>Bacteroidota</taxon>
        <taxon>Saprospiria</taxon>
        <taxon>Saprospirales</taxon>
        <taxon>Lewinellaceae</taxon>
        <taxon>Neolewinella</taxon>
    </lineage>
</organism>
<gene>
    <name evidence="2" type="ORF">SAMN05444359_112104</name>
</gene>
<dbReference type="STRING" id="478744.SAMN05444359_112104"/>